<name>A0A9E5MJM5_9GAMM</name>
<accession>A0A9E5MJM5</accession>
<feature type="domain" description="Solute-binding protein family 5" evidence="2">
    <location>
        <begin position="144"/>
        <end position="548"/>
    </location>
</feature>
<proteinExistence type="predicted"/>
<dbReference type="PANTHER" id="PTHR30290">
    <property type="entry name" value="PERIPLASMIC BINDING COMPONENT OF ABC TRANSPORTER"/>
    <property type="match status" value="1"/>
</dbReference>
<dbReference type="Pfam" id="PF00496">
    <property type="entry name" value="SBP_bac_5"/>
    <property type="match status" value="1"/>
</dbReference>
<reference evidence="3" key="1">
    <citation type="submission" date="2020-03" db="EMBL/GenBank/DDBJ databases">
        <authorList>
            <person name="Guo F."/>
        </authorList>
    </citation>
    <scope>NUCLEOTIDE SEQUENCE</scope>
    <source>
        <strain evidence="3">JCM 30134</strain>
    </source>
</reference>
<dbReference type="SUPFAM" id="SSF53850">
    <property type="entry name" value="Periplasmic binding protein-like II"/>
    <property type="match status" value="1"/>
</dbReference>
<dbReference type="GO" id="GO:0043190">
    <property type="term" value="C:ATP-binding cassette (ABC) transporter complex"/>
    <property type="evidence" value="ECO:0007669"/>
    <property type="project" value="InterPro"/>
</dbReference>
<dbReference type="CDD" id="cd08497">
    <property type="entry name" value="MbnE-like"/>
    <property type="match status" value="1"/>
</dbReference>
<dbReference type="GO" id="GO:0015833">
    <property type="term" value="P:peptide transport"/>
    <property type="evidence" value="ECO:0007669"/>
    <property type="project" value="TreeGrafter"/>
</dbReference>
<dbReference type="InterPro" id="IPR030678">
    <property type="entry name" value="Peptide/Ni-bd"/>
</dbReference>
<dbReference type="Proteomes" id="UP000787472">
    <property type="component" value="Unassembled WGS sequence"/>
</dbReference>
<evidence type="ECO:0000313" key="3">
    <source>
        <dbReference type="EMBL" id="NHO65364.1"/>
    </source>
</evidence>
<comment type="caution">
    <text evidence="3">The sequence shown here is derived from an EMBL/GenBank/DDBJ whole genome shotgun (WGS) entry which is preliminary data.</text>
</comment>
<evidence type="ECO:0000313" key="4">
    <source>
        <dbReference type="Proteomes" id="UP000787472"/>
    </source>
</evidence>
<dbReference type="PIRSF" id="PIRSF002741">
    <property type="entry name" value="MppA"/>
    <property type="match status" value="1"/>
</dbReference>
<sequence>MPQQGFSTQKTASFRPLTHLPGRTFQKVTQNFINQARCYGALSVLSCVLLLSGTLAVSTAAHASTVIKAHAIAMHDQPKYGPDFDHFEYVSPNAPKGGSVKLYSIGTFDSLNGFVAKGNPADQLGLIYDTLTVSSADEPFTQYGLLAKTMEYPEDRSWIIYHLDPQARFHDGKPVTAEDVAYTFELLTEKGNPFYSFYYADIIDTQVLDPLSIKFTFKENASHETVLITGQLPVLPKHFWQDKDFENANLLPPLGSGPYKVSKVDPGRSISYERVKDYWGINRPTQKGSYNFDTIKVDYYRDDVVALEAFKAGEYDFRFERVSKLWATAYNSNALSDGRMIKREIPHNNPTGMQAYAFNLRNPLFQDATLRQAIGLAFDFEWTNKNLFYGAYKRTNSFFANSDLQSTGLPSESELKLLQPFREQLPDSVFTETYASPVSTDERNRKNLRSAQKLLRTAGYKVVSNQLISPQTGRPVEFEILLYDDSFERIANPFIQNLKKLGIQANIRKVDTSQYINRRRTFDFDMINHVFPQSLSPGNEQRDFWSSEAASTPGSRNIIGVSNPVVDALVSEVIEAKTRADLLTATHALDRVLLNMHYVIPQWYTNTHRVAYWDKFGQPAVSPIYDPGYQTGFMTWWVRPTP</sequence>
<organism evidence="3 4">
    <name type="scientific">Pseudomaricurvus hydrocarbonicus</name>
    <dbReference type="NCBI Taxonomy" id="1470433"/>
    <lineage>
        <taxon>Bacteria</taxon>
        <taxon>Pseudomonadati</taxon>
        <taxon>Pseudomonadota</taxon>
        <taxon>Gammaproteobacteria</taxon>
        <taxon>Cellvibrionales</taxon>
        <taxon>Cellvibrionaceae</taxon>
        <taxon>Pseudomaricurvus</taxon>
    </lineage>
</organism>
<gene>
    <name evidence="3" type="ORF">G8770_07395</name>
</gene>
<keyword evidence="1" id="KW-0732">Signal</keyword>
<dbReference type="GO" id="GO:1904680">
    <property type="term" value="F:peptide transmembrane transporter activity"/>
    <property type="evidence" value="ECO:0007669"/>
    <property type="project" value="TreeGrafter"/>
</dbReference>
<dbReference type="GO" id="GO:0030288">
    <property type="term" value="C:outer membrane-bounded periplasmic space"/>
    <property type="evidence" value="ECO:0007669"/>
    <property type="project" value="TreeGrafter"/>
</dbReference>
<dbReference type="PANTHER" id="PTHR30290:SF64">
    <property type="entry name" value="ABC TRANSPORTER PERIPLASMIC BINDING PROTEIN"/>
    <property type="match status" value="1"/>
</dbReference>
<dbReference type="EMBL" id="JAAONZ010000004">
    <property type="protein sequence ID" value="NHO65364.1"/>
    <property type="molecule type" value="Genomic_DNA"/>
</dbReference>
<protein>
    <submittedName>
        <fullName evidence="3">ABC transporter substrate-binding protein</fullName>
    </submittedName>
</protein>
<evidence type="ECO:0000259" key="2">
    <source>
        <dbReference type="Pfam" id="PF00496"/>
    </source>
</evidence>
<dbReference type="Gene3D" id="3.10.105.10">
    <property type="entry name" value="Dipeptide-binding Protein, Domain 3"/>
    <property type="match status" value="1"/>
</dbReference>
<evidence type="ECO:0000256" key="1">
    <source>
        <dbReference type="ARBA" id="ARBA00022729"/>
    </source>
</evidence>
<dbReference type="InterPro" id="IPR000914">
    <property type="entry name" value="SBP_5_dom"/>
</dbReference>
<dbReference type="AlphaFoldDB" id="A0A9E5MJM5"/>
<keyword evidence="4" id="KW-1185">Reference proteome</keyword>
<dbReference type="GO" id="GO:0042884">
    <property type="term" value="P:microcin transport"/>
    <property type="evidence" value="ECO:0007669"/>
    <property type="project" value="TreeGrafter"/>
</dbReference>
<dbReference type="Gene3D" id="3.40.190.10">
    <property type="entry name" value="Periplasmic binding protein-like II"/>
    <property type="match status" value="1"/>
</dbReference>
<dbReference type="InterPro" id="IPR039424">
    <property type="entry name" value="SBP_5"/>
</dbReference>